<dbReference type="EMBL" id="JADFTS010000007">
    <property type="protein sequence ID" value="KAF9598302.1"/>
    <property type="molecule type" value="Genomic_DNA"/>
</dbReference>
<dbReference type="AlphaFoldDB" id="A0A835HH83"/>
<dbReference type="GO" id="GO:0009451">
    <property type="term" value="P:RNA modification"/>
    <property type="evidence" value="ECO:0007669"/>
    <property type="project" value="InterPro"/>
</dbReference>
<accession>A0A835HH83</accession>
<gene>
    <name evidence="2" type="ORF">IFM89_026569</name>
</gene>
<dbReference type="PROSITE" id="PS51375">
    <property type="entry name" value="PPR"/>
    <property type="match status" value="1"/>
</dbReference>
<protein>
    <recommendedName>
        <fullName evidence="4">Pentatricopeptide repeat-containing protein</fullName>
    </recommendedName>
</protein>
<dbReference type="InterPro" id="IPR002885">
    <property type="entry name" value="PPR_rpt"/>
</dbReference>
<dbReference type="OrthoDB" id="1870791at2759"/>
<dbReference type="Pfam" id="PF20431">
    <property type="entry name" value="E_motif"/>
    <property type="match status" value="1"/>
</dbReference>
<name>A0A835HH83_9MAGN</name>
<keyword evidence="3" id="KW-1185">Reference proteome</keyword>
<evidence type="ECO:0000256" key="1">
    <source>
        <dbReference type="PROSITE-ProRule" id="PRU00708"/>
    </source>
</evidence>
<organism evidence="2 3">
    <name type="scientific">Coptis chinensis</name>
    <dbReference type="NCBI Taxonomy" id="261450"/>
    <lineage>
        <taxon>Eukaryota</taxon>
        <taxon>Viridiplantae</taxon>
        <taxon>Streptophyta</taxon>
        <taxon>Embryophyta</taxon>
        <taxon>Tracheophyta</taxon>
        <taxon>Spermatophyta</taxon>
        <taxon>Magnoliopsida</taxon>
        <taxon>Ranunculales</taxon>
        <taxon>Ranunculaceae</taxon>
        <taxon>Coptidoideae</taxon>
        <taxon>Coptis</taxon>
    </lineage>
</organism>
<comment type="caution">
    <text evidence="2">The sequence shown here is derived from an EMBL/GenBank/DDBJ whole genome shotgun (WGS) entry which is preliminary data.</text>
</comment>
<dbReference type="Proteomes" id="UP000631114">
    <property type="component" value="Unassembled WGS sequence"/>
</dbReference>
<evidence type="ECO:0000313" key="2">
    <source>
        <dbReference type="EMBL" id="KAF9598302.1"/>
    </source>
</evidence>
<dbReference type="InterPro" id="IPR046960">
    <property type="entry name" value="PPR_At4g14850-like_plant"/>
</dbReference>
<dbReference type="GO" id="GO:0003723">
    <property type="term" value="F:RNA binding"/>
    <property type="evidence" value="ECO:0007669"/>
    <property type="project" value="InterPro"/>
</dbReference>
<reference evidence="2 3" key="1">
    <citation type="submission" date="2020-10" db="EMBL/GenBank/DDBJ databases">
        <title>The Coptis chinensis genome and diversification of protoberbering-type alkaloids.</title>
        <authorList>
            <person name="Wang B."/>
            <person name="Shu S."/>
            <person name="Song C."/>
            <person name="Liu Y."/>
        </authorList>
    </citation>
    <scope>NUCLEOTIDE SEQUENCE [LARGE SCALE GENOMIC DNA]</scope>
    <source>
        <strain evidence="2">HL-2020</strain>
        <tissue evidence="2">Leaf</tissue>
    </source>
</reference>
<dbReference type="InterPro" id="IPR046848">
    <property type="entry name" value="E_motif"/>
</dbReference>
<feature type="repeat" description="PPR" evidence="1">
    <location>
        <begin position="17"/>
        <end position="51"/>
    </location>
</feature>
<proteinExistence type="predicted"/>
<dbReference type="PANTHER" id="PTHR47926">
    <property type="entry name" value="PENTATRICOPEPTIDE REPEAT-CONTAINING PROTEIN"/>
    <property type="match status" value="1"/>
</dbReference>
<evidence type="ECO:0008006" key="4">
    <source>
        <dbReference type="Google" id="ProtNLM"/>
    </source>
</evidence>
<sequence>MIAQYAANNLLQLNPKDSGTYVALANIYAGAGRWEDANKIRKLMNDRGLRKNPGQSWLMVYKDIEQDSSEQLINGE</sequence>
<evidence type="ECO:0000313" key="3">
    <source>
        <dbReference type="Proteomes" id="UP000631114"/>
    </source>
</evidence>